<gene>
    <name evidence="1" type="ORF">L0668_19645</name>
</gene>
<dbReference type="Proteomes" id="UP001521137">
    <property type="component" value="Unassembled WGS sequence"/>
</dbReference>
<organism evidence="1 2">
    <name type="scientific">Paraglaciecola algarum</name>
    <dbReference type="NCBI Taxonomy" id="3050085"/>
    <lineage>
        <taxon>Bacteria</taxon>
        <taxon>Pseudomonadati</taxon>
        <taxon>Pseudomonadota</taxon>
        <taxon>Gammaproteobacteria</taxon>
        <taxon>Alteromonadales</taxon>
        <taxon>Alteromonadaceae</taxon>
        <taxon>Paraglaciecola</taxon>
    </lineage>
</organism>
<protein>
    <submittedName>
        <fullName evidence="1">Uncharacterized protein</fullName>
    </submittedName>
</protein>
<dbReference type="EMBL" id="JAKGAS010000018">
    <property type="protein sequence ID" value="MCF2950332.1"/>
    <property type="molecule type" value="Genomic_DNA"/>
</dbReference>
<proteinExistence type="predicted"/>
<keyword evidence="2" id="KW-1185">Reference proteome</keyword>
<evidence type="ECO:0000313" key="2">
    <source>
        <dbReference type="Proteomes" id="UP001521137"/>
    </source>
</evidence>
<reference evidence="1 2" key="1">
    <citation type="submission" date="2022-01" db="EMBL/GenBank/DDBJ databases">
        <title>Paraglaciecola sp. G1-23.</title>
        <authorList>
            <person name="Jin M.S."/>
            <person name="Han D.M."/>
            <person name="Kim H.M."/>
            <person name="Jeon C.O."/>
        </authorList>
    </citation>
    <scope>NUCLEOTIDE SEQUENCE [LARGE SCALE GENOMIC DNA]</scope>
    <source>
        <strain evidence="1 2">G1-23</strain>
    </source>
</reference>
<name>A0ABS9DE66_9ALTE</name>
<evidence type="ECO:0000313" key="1">
    <source>
        <dbReference type="EMBL" id="MCF2950332.1"/>
    </source>
</evidence>
<sequence length="116" mass="13156">MAFFVLLTGFYMTCITNVILTTAIQDGAWMNSDYGSVDELNEYLCNNYQGSTLKMVHCHAGGNKGMSCDVFMAAIDYLNIEEFIEQFKQIQWDKPLAAQLLLKSEPDDIFQSYSPE</sequence>
<accession>A0ABS9DE66</accession>
<comment type="caution">
    <text evidence="1">The sequence shown here is derived from an EMBL/GenBank/DDBJ whole genome shotgun (WGS) entry which is preliminary data.</text>
</comment>